<dbReference type="Proteomes" id="UP001597231">
    <property type="component" value="Unassembled WGS sequence"/>
</dbReference>
<accession>A0ABW3TVL4</accession>
<sequence>MSKPILKYFLIGMIASFVVVYGSAILLVWTTGEAFIDGDIGNLNYAYLSIFIGLGIGASTFIPAQQQLQPLMIGGLLFTIIFSSFHIVSVWNIEQVNEETLLRTLIVLPITAFLIMAAARIGASTKCS</sequence>
<dbReference type="EMBL" id="JBHTLT010000020">
    <property type="protein sequence ID" value="MFD1204314.1"/>
    <property type="molecule type" value="Genomic_DNA"/>
</dbReference>
<evidence type="ECO:0000313" key="3">
    <source>
        <dbReference type="Proteomes" id="UP001597231"/>
    </source>
</evidence>
<protein>
    <submittedName>
        <fullName evidence="2">Uncharacterized protein</fullName>
    </submittedName>
</protein>
<evidence type="ECO:0000313" key="2">
    <source>
        <dbReference type="EMBL" id="MFD1204314.1"/>
    </source>
</evidence>
<feature type="transmembrane region" description="Helical" evidence="1">
    <location>
        <begin position="71"/>
        <end position="93"/>
    </location>
</feature>
<keyword evidence="1" id="KW-0812">Transmembrane</keyword>
<feature type="transmembrane region" description="Helical" evidence="1">
    <location>
        <begin position="44"/>
        <end position="64"/>
    </location>
</feature>
<reference evidence="3" key="1">
    <citation type="journal article" date="2019" name="Int. J. Syst. Evol. Microbiol.">
        <title>The Global Catalogue of Microorganisms (GCM) 10K type strain sequencing project: providing services to taxonomists for standard genome sequencing and annotation.</title>
        <authorList>
            <consortium name="The Broad Institute Genomics Platform"/>
            <consortium name="The Broad Institute Genome Sequencing Center for Infectious Disease"/>
            <person name="Wu L."/>
            <person name="Ma J."/>
        </authorList>
    </citation>
    <scope>NUCLEOTIDE SEQUENCE [LARGE SCALE GENOMIC DNA]</scope>
    <source>
        <strain evidence="3">CCUG 53915</strain>
    </source>
</reference>
<name>A0ABW3TVL4_9BACL</name>
<feature type="transmembrane region" description="Helical" evidence="1">
    <location>
        <begin position="9"/>
        <end position="32"/>
    </location>
</feature>
<proteinExistence type="predicted"/>
<evidence type="ECO:0000256" key="1">
    <source>
        <dbReference type="SAM" id="Phobius"/>
    </source>
</evidence>
<dbReference type="RefSeq" id="WP_336823936.1">
    <property type="nucleotide sequence ID" value="NZ_JBHTLT010000020.1"/>
</dbReference>
<comment type="caution">
    <text evidence="2">The sequence shown here is derived from an EMBL/GenBank/DDBJ whole genome shotgun (WGS) entry which is preliminary data.</text>
</comment>
<organism evidence="2 3">
    <name type="scientific">Sporosarcina contaminans</name>
    <dbReference type="NCBI Taxonomy" id="633403"/>
    <lineage>
        <taxon>Bacteria</taxon>
        <taxon>Bacillati</taxon>
        <taxon>Bacillota</taxon>
        <taxon>Bacilli</taxon>
        <taxon>Bacillales</taxon>
        <taxon>Caryophanaceae</taxon>
        <taxon>Sporosarcina</taxon>
    </lineage>
</organism>
<keyword evidence="1" id="KW-1133">Transmembrane helix</keyword>
<keyword evidence="3" id="KW-1185">Reference proteome</keyword>
<gene>
    <name evidence="2" type="ORF">ACFQ38_04120</name>
</gene>
<keyword evidence="1" id="KW-0472">Membrane</keyword>
<feature type="transmembrane region" description="Helical" evidence="1">
    <location>
        <begin position="105"/>
        <end position="123"/>
    </location>
</feature>